<evidence type="ECO:0000313" key="2">
    <source>
        <dbReference type="Proteomes" id="UP000299102"/>
    </source>
</evidence>
<keyword evidence="2" id="KW-1185">Reference proteome</keyword>
<proteinExistence type="predicted"/>
<dbReference type="AlphaFoldDB" id="A0A4C1WH09"/>
<reference evidence="1 2" key="1">
    <citation type="journal article" date="2019" name="Commun. Biol.">
        <title>The bagworm genome reveals a unique fibroin gene that provides high tensile strength.</title>
        <authorList>
            <person name="Kono N."/>
            <person name="Nakamura H."/>
            <person name="Ohtoshi R."/>
            <person name="Tomita M."/>
            <person name="Numata K."/>
            <person name="Arakawa K."/>
        </authorList>
    </citation>
    <scope>NUCLEOTIDE SEQUENCE [LARGE SCALE GENOMIC DNA]</scope>
</reference>
<organism evidence="1 2">
    <name type="scientific">Eumeta variegata</name>
    <name type="common">Bagworm moth</name>
    <name type="synonym">Eumeta japonica</name>
    <dbReference type="NCBI Taxonomy" id="151549"/>
    <lineage>
        <taxon>Eukaryota</taxon>
        <taxon>Metazoa</taxon>
        <taxon>Ecdysozoa</taxon>
        <taxon>Arthropoda</taxon>
        <taxon>Hexapoda</taxon>
        <taxon>Insecta</taxon>
        <taxon>Pterygota</taxon>
        <taxon>Neoptera</taxon>
        <taxon>Endopterygota</taxon>
        <taxon>Lepidoptera</taxon>
        <taxon>Glossata</taxon>
        <taxon>Ditrysia</taxon>
        <taxon>Tineoidea</taxon>
        <taxon>Psychidae</taxon>
        <taxon>Oiketicinae</taxon>
        <taxon>Eumeta</taxon>
    </lineage>
</organism>
<evidence type="ECO:0000313" key="1">
    <source>
        <dbReference type="EMBL" id="GBP49417.1"/>
    </source>
</evidence>
<accession>A0A4C1WH09</accession>
<gene>
    <name evidence="1" type="ORF">EVAR_38185_1</name>
</gene>
<comment type="caution">
    <text evidence="1">The sequence shown here is derived from an EMBL/GenBank/DDBJ whole genome shotgun (WGS) entry which is preliminary data.</text>
</comment>
<sequence>MNENIQSNPSPTDVSTHLQPGACAGRRCPRDVAARAPLVHCSPRGITLTSIKHKFNTRNLSSYLGNVLGGAKWARSSFLSTLLIKYSGGRTVASAIGELICRAAAAVRATYSITHETLPL</sequence>
<name>A0A4C1WH09_EUMVA</name>
<dbReference type="Proteomes" id="UP000299102">
    <property type="component" value="Unassembled WGS sequence"/>
</dbReference>
<dbReference type="EMBL" id="BGZK01000544">
    <property type="protein sequence ID" value="GBP49417.1"/>
    <property type="molecule type" value="Genomic_DNA"/>
</dbReference>
<protein>
    <submittedName>
        <fullName evidence="1">Uncharacterized protein</fullName>
    </submittedName>
</protein>